<proteinExistence type="predicted"/>
<comment type="caution">
    <text evidence="1">The sequence shown here is derived from an EMBL/GenBank/DDBJ whole genome shotgun (WGS) entry which is preliminary data.</text>
</comment>
<protein>
    <submittedName>
        <fullName evidence="1">Aspartate/glutamate racemase family protein</fullName>
    </submittedName>
</protein>
<gene>
    <name evidence="1" type="ORF">GCM10009804_05820</name>
</gene>
<reference evidence="1 2" key="1">
    <citation type="journal article" date="2019" name="Int. J. Syst. Evol. Microbiol.">
        <title>The Global Catalogue of Microorganisms (GCM) 10K type strain sequencing project: providing services to taxonomists for standard genome sequencing and annotation.</title>
        <authorList>
            <consortium name="The Broad Institute Genomics Platform"/>
            <consortium name="The Broad Institute Genome Sequencing Center for Infectious Disease"/>
            <person name="Wu L."/>
            <person name="Ma J."/>
        </authorList>
    </citation>
    <scope>NUCLEOTIDE SEQUENCE [LARGE SCALE GENOMIC DNA]</scope>
    <source>
        <strain evidence="1 2">JCM 15572</strain>
    </source>
</reference>
<dbReference type="PANTHER" id="PTHR40267:SF1">
    <property type="entry name" value="BLR3294 PROTEIN"/>
    <property type="match status" value="1"/>
</dbReference>
<dbReference type="InterPro" id="IPR026286">
    <property type="entry name" value="MaiA/AMDase"/>
</dbReference>
<evidence type="ECO:0000313" key="2">
    <source>
        <dbReference type="Proteomes" id="UP001501705"/>
    </source>
</evidence>
<organism evidence="1 2">
    <name type="scientific">Kribbella hippodromi</name>
    <dbReference type="NCBI Taxonomy" id="434347"/>
    <lineage>
        <taxon>Bacteria</taxon>
        <taxon>Bacillati</taxon>
        <taxon>Actinomycetota</taxon>
        <taxon>Actinomycetes</taxon>
        <taxon>Propionibacteriales</taxon>
        <taxon>Kribbellaceae</taxon>
        <taxon>Kribbella</taxon>
    </lineage>
</organism>
<accession>A0ABN2C383</accession>
<dbReference type="EMBL" id="BAAAPH010000002">
    <property type="protein sequence ID" value="GAA1551768.1"/>
    <property type="molecule type" value="Genomic_DNA"/>
</dbReference>
<dbReference type="Pfam" id="PF17645">
    <property type="entry name" value="Amdase"/>
    <property type="match status" value="1"/>
</dbReference>
<dbReference type="Gene3D" id="3.40.50.12500">
    <property type="match status" value="1"/>
</dbReference>
<evidence type="ECO:0000313" key="1">
    <source>
        <dbReference type="EMBL" id="GAA1551768.1"/>
    </source>
</evidence>
<sequence length="242" mass="25191">MVTVGLLYPGHSAEDDYPTLEARLDGTVKLPVVITSVGEDAHRVDALLDLGRAERLAEGAAELAPSRPDAVMWACTSGSFVFGREGANIQAAGVAQALGVPASSTSIAFVDACRELGLRRVAVAASYPEEVAQHFVRFLTGGGVEVVSMGSNGIITAAEVGTLAPEQVVAMVKAADHPDAEAILVPDTAMHTLSIVDELETAVGKPVLTANQVTVWKGLQLTGDVPSLPHLGTLFTTRGKRE</sequence>
<name>A0ABN2C383_9ACTN</name>
<dbReference type="PANTHER" id="PTHR40267">
    <property type="entry name" value="BLR3294 PROTEIN"/>
    <property type="match status" value="1"/>
</dbReference>
<dbReference type="InterPro" id="IPR053714">
    <property type="entry name" value="Iso_Racemase_Enz_sf"/>
</dbReference>
<dbReference type="RefSeq" id="WP_344231732.1">
    <property type="nucleotide sequence ID" value="NZ_BAAAPH010000002.1"/>
</dbReference>
<dbReference type="Proteomes" id="UP001501705">
    <property type="component" value="Unassembled WGS sequence"/>
</dbReference>
<keyword evidence="2" id="KW-1185">Reference proteome</keyword>